<dbReference type="KEGG" id="lgi:LOTGIDRAFT_236434"/>
<dbReference type="PANTHER" id="PTHR36871">
    <property type="entry name" value="COILED-COIL DOMAIN-CONTAINING PROTEIN 190"/>
    <property type="match status" value="1"/>
</dbReference>
<gene>
    <name evidence="3" type="ORF">LOTGIDRAFT_236434</name>
</gene>
<dbReference type="Proteomes" id="UP000030746">
    <property type="component" value="Unassembled WGS sequence"/>
</dbReference>
<feature type="compositionally biased region" description="Polar residues" evidence="2">
    <location>
        <begin position="298"/>
        <end position="307"/>
    </location>
</feature>
<evidence type="ECO:0000313" key="3">
    <source>
        <dbReference type="EMBL" id="ESO83780.1"/>
    </source>
</evidence>
<dbReference type="CTD" id="20250152"/>
<dbReference type="InterPro" id="IPR031525">
    <property type="entry name" value="CC190"/>
</dbReference>
<dbReference type="AlphaFoldDB" id="V3ZMV7"/>
<evidence type="ECO:0000256" key="2">
    <source>
        <dbReference type="SAM" id="MobiDB-lite"/>
    </source>
</evidence>
<organism evidence="3 4">
    <name type="scientific">Lottia gigantea</name>
    <name type="common">Giant owl limpet</name>
    <dbReference type="NCBI Taxonomy" id="225164"/>
    <lineage>
        <taxon>Eukaryota</taxon>
        <taxon>Metazoa</taxon>
        <taxon>Spiralia</taxon>
        <taxon>Lophotrochozoa</taxon>
        <taxon>Mollusca</taxon>
        <taxon>Gastropoda</taxon>
        <taxon>Patellogastropoda</taxon>
        <taxon>Lottioidea</taxon>
        <taxon>Lottiidae</taxon>
        <taxon>Lottia</taxon>
    </lineage>
</organism>
<evidence type="ECO:0000313" key="4">
    <source>
        <dbReference type="Proteomes" id="UP000030746"/>
    </source>
</evidence>
<dbReference type="EMBL" id="KB203598">
    <property type="protein sequence ID" value="ESO83780.1"/>
    <property type="molecule type" value="Genomic_DNA"/>
</dbReference>
<dbReference type="OMA" id="SAQGENQ"/>
<sequence>MGTGIFIEIRNSESLLKMFWYDTQYKHAEEARQRNKREDRKLKIEIESKNGMRSALKTEMDAVSKEQRRIKRELDRIRKSSMGPNNVFNGSPRRLQSKLYFHGKKAPKRKIGRVDPLNFFQNEYLHEDNITESELMRSIMLINCDSNSKENNEMFKKGQFNDLTTNSESTYITQQQNSLSNYDSTDLNNYNSSSIQSIQSVRSDEREEIQSLTDNTVLVNLLSPSSVNNSPVQITVESTEEQDVITQLPSDCYSNVDSETSRSSVDSNLSKRRHKSLDLSQLATLDMKSVKSDVTRRLSGSTAPSKSQLERRRVSDGTVALSKPPSKQLQAQRRTSDGHVLASTSSPVKNETSRTKPEEDEESRPVTNAEEENVERVLPKRIIKHAKDIPQPLNYNPEYYNPDGSLRAKWTLPDPDSAWEAAKNARYIRTSDRRDSEIELSVNDIFK</sequence>
<feature type="region of interest" description="Disordered" evidence="2">
    <location>
        <begin position="291"/>
        <end position="373"/>
    </location>
</feature>
<accession>V3ZMV7</accession>
<protein>
    <submittedName>
        <fullName evidence="3">Uncharacterized protein</fullName>
    </submittedName>
</protein>
<dbReference type="RefSeq" id="XP_009065561.1">
    <property type="nucleotide sequence ID" value="XM_009067313.1"/>
</dbReference>
<dbReference type="GeneID" id="20250152"/>
<dbReference type="HOGENOM" id="CLU_612938_0_0_1"/>
<keyword evidence="1" id="KW-0175">Coiled coil</keyword>
<reference evidence="3 4" key="1">
    <citation type="journal article" date="2013" name="Nature">
        <title>Insights into bilaterian evolution from three spiralian genomes.</title>
        <authorList>
            <person name="Simakov O."/>
            <person name="Marletaz F."/>
            <person name="Cho S.J."/>
            <person name="Edsinger-Gonzales E."/>
            <person name="Havlak P."/>
            <person name="Hellsten U."/>
            <person name="Kuo D.H."/>
            <person name="Larsson T."/>
            <person name="Lv J."/>
            <person name="Arendt D."/>
            <person name="Savage R."/>
            <person name="Osoegawa K."/>
            <person name="de Jong P."/>
            <person name="Grimwood J."/>
            <person name="Chapman J.A."/>
            <person name="Shapiro H."/>
            <person name="Aerts A."/>
            <person name="Otillar R.P."/>
            <person name="Terry A.Y."/>
            <person name="Boore J.L."/>
            <person name="Grigoriev I.V."/>
            <person name="Lindberg D.R."/>
            <person name="Seaver E.C."/>
            <person name="Weisblat D.A."/>
            <person name="Putnam N.H."/>
            <person name="Rokhsar D.S."/>
        </authorList>
    </citation>
    <scope>NUCLEOTIDE SEQUENCE [LARGE SCALE GENOMIC DNA]</scope>
</reference>
<dbReference type="PANTHER" id="PTHR36871:SF1">
    <property type="entry name" value="COILED-COIL DOMAIN-CONTAINING PROTEIN 190"/>
    <property type="match status" value="1"/>
</dbReference>
<dbReference type="OrthoDB" id="10050903at2759"/>
<name>V3ZMV7_LOTGI</name>
<feature type="coiled-coil region" evidence="1">
    <location>
        <begin position="53"/>
        <end position="80"/>
    </location>
</feature>
<evidence type="ECO:0000256" key="1">
    <source>
        <dbReference type="SAM" id="Coils"/>
    </source>
</evidence>
<proteinExistence type="predicted"/>
<feature type="region of interest" description="Disordered" evidence="2">
    <location>
        <begin position="251"/>
        <end position="275"/>
    </location>
</feature>
<keyword evidence="4" id="KW-1185">Reference proteome</keyword>
<feature type="compositionally biased region" description="Polar residues" evidence="2">
    <location>
        <begin position="251"/>
        <end position="268"/>
    </location>
</feature>